<dbReference type="InterPro" id="IPR000157">
    <property type="entry name" value="TIR_dom"/>
</dbReference>
<dbReference type="InterPro" id="IPR032675">
    <property type="entry name" value="LRR_dom_sf"/>
</dbReference>
<dbReference type="InterPro" id="IPR058192">
    <property type="entry name" value="WHD_ROQ1-like"/>
</dbReference>
<dbReference type="PANTHER" id="PTHR11017">
    <property type="entry name" value="LEUCINE-RICH REPEAT-CONTAINING PROTEIN"/>
    <property type="match status" value="1"/>
</dbReference>
<dbReference type="InterPro" id="IPR002182">
    <property type="entry name" value="NB-ARC"/>
</dbReference>
<organism evidence="6">
    <name type="scientific">Eucalyptus grandis</name>
    <name type="common">Flooded gum</name>
    <dbReference type="NCBI Taxonomy" id="71139"/>
    <lineage>
        <taxon>Eukaryota</taxon>
        <taxon>Viridiplantae</taxon>
        <taxon>Streptophyta</taxon>
        <taxon>Embryophyta</taxon>
        <taxon>Tracheophyta</taxon>
        <taxon>Spermatophyta</taxon>
        <taxon>Magnoliopsida</taxon>
        <taxon>eudicotyledons</taxon>
        <taxon>Gunneridae</taxon>
        <taxon>Pentapetalae</taxon>
        <taxon>rosids</taxon>
        <taxon>malvids</taxon>
        <taxon>Myrtales</taxon>
        <taxon>Myrtaceae</taxon>
        <taxon>Myrtoideae</taxon>
        <taxon>Eucalypteae</taxon>
        <taxon>Eucalyptus</taxon>
    </lineage>
</organism>
<evidence type="ECO:0000259" key="5">
    <source>
        <dbReference type="PROSITE" id="PS50104"/>
    </source>
</evidence>
<dbReference type="InterPro" id="IPR055414">
    <property type="entry name" value="LRR_R13L4/SHOC2-like"/>
</dbReference>
<dbReference type="InterPro" id="IPR042197">
    <property type="entry name" value="Apaf_helical"/>
</dbReference>
<keyword evidence="4" id="KW-0520">NAD</keyword>
<dbReference type="InterPro" id="IPR003591">
    <property type="entry name" value="Leu-rich_rpt_typical-subtyp"/>
</dbReference>
<accession>A0A059BSA9</accession>
<dbReference type="EMBL" id="KK198758">
    <property type="protein sequence ID" value="KCW68967.1"/>
    <property type="molecule type" value="Genomic_DNA"/>
</dbReference>
<dbReference type="Gene3D" id="3.40.50.10140">
    <property type="entry name" value="Toll/interleukin-1 receptor homology (TIR) domain"/>
    <property type="match status" value="1"/>
</dbReference>
<dbReference type="SMART" id="SM00369">
    <property type="entry name" value="LRR_TYP"/>
    <property type="match status" value="6"/>
</dbReference>
<keyword evidence="3" id="KW-0611">Plant defense</keyword>
<dbReference type="Pfam" id="PF23282">
    <property type="entry name" value="WHD_ROQ1"/>
    <property type="match status" value="1"/>
</dbReference>
<dbReference type="Gene3D" id="1.10.8.430">
    <property type="entry name" value="Helical domain of apoptotic protease-activating factors"/>
    <property type="match status" value="1"/>
</dbReference>
<keyword evidence="2" id="KW-0677">Repeat</keyword>
<dbReference type="GO" id="GO:0043531">
    <property type="term" value="F:ADP binding"/>
    <property type="evidence" value="ECO:0007669"/>
    <property type="project" value="InterPro"/>
</dbReference>
<reference evidence="6" key="1">
    <citation type="submission" date="2013-07" db="EMBL/GenBank/DDBJ databases">
        <title>The genome of Eucalyptus grandis.</title>
        <authorList>
            <person name="Schmutz J."/>
            <person name="Hayes R."/>
            <person name="Myburg A."/>
            <person name="Tuskan G."/>
            <person name="Grattapaglia D."/>
            <person name="Rokhsar D.S."/>
        </authorList>
    </citation>
    <scope>NUCLEOTIDE SEQUENCE</scope>
    <source>
        <tissue evidence="6">Leaf extractions</tissue>
    </source>
</reference>
<feature type="domain" description="TIR" evidence="5">
    <location>
        <begin position="6"/>
        <end position="171"/>
    </location>
</feature>
<dbReference type="InterPro" id="IPR035897">
    <property type="entry name" value="Toll_tir_struct_dom_sf"/>
</dbReference>
<dbReference type="SUPFAM" id="SSF52047">
    <property type="entry name" value="RNI-like"/>
    <property type="match status" value="1"/>
</dbReference>
<dbReference type="Pfam" id="PF23598">
    <property type="entry name" value="LRR_14"/>
    <property type="match status" value="1"/>
</dbReference>
<evidence type="ECO:0000256" key="4">
    <source>
        <dbReference type="ARBA" id="ARBA00023027"/>
    </source>
</evidence>
<keyword evidence="1" id="KW-0433">Leucine-rich repeat</keyword>
<dbReference type="Gene3D" id="3.80.10.10">
    <property type="entry name" value="Ribonuclease Inhibitor"/>
    <property type="match status" value="2"/>
</dbReference>
<proteinExistence type="predicted"/>
<dbReference type="SUPFAM" id="SSF52540">
    <property type="entry name" value="P-loop containing nucleoside triphosphate hydrolases"/>
    <property type="match status" value="1"/>
</dbReference>
<dbReference type="GO" id="GO:0051707">
    <property type="term" value="P:response to other organism"/>
    <property type="evidence" value="ECO:0007669"/>
    <property type="project" value="UniProtKB-ARBA"/>
</dbReference>
<dbReference type="Gene3D" id="3.40.50.300">
    <property type="entry name" value="P-loop containing nucleotide triphosphate hydrolases"/>
    <property type="match status" value="1"/>
</dbReference>
<dbReference type="GO" id="GO:0006952">
    <property type="term" value="P:defense response"/>
    <property type="evidence" value="ECO:0007669"/>
    <property type="project" value="UniProtKB-KW"/>
</dbReference>
<dbReference type="FunFam" id="3.40.50.10140:FF:000007">
    <property type="entry name" value="Disease resistance protein (TIR-NBS-LRR class)"/>
    <property type="match status" value="1"/>
</dbReference>
<dbReference type="STRING" id="71139.A0A059BSA9"/>
<feature type="non-terminal residue" evidence="6">
    <location>
        <position position="1"/>
    </location>
</feature>
<dbReference type="InterPro" id="IPR044974">
    <property type="entry name" value="Disease_R_plants"/>
</dbReference>
<dbReference type="InterPro" id="IPR027417">
    <property type="entry name" value="P-loop_NTPase"/>
</dbReference>
<dbReference type="PRINTS" id="PR00364">
    <property type="entry name" value="DISEASERSIST"/>
</dbReference>
<evidence type="ECO:0000256" key="2">
    <source>
        <dbReference type="ARBA" id="ARBA00022737"/>
    </source>
</evidence>
<dbReference type="InParanoid" id="A0A059BSA9"/>
<feature type="non-terminal residue" evidence="6">
    <location>
        <position position="1037"/>
    </location>
</feature>
<dbReference type="PROSITE" id="PS50104">
    <property type="entry name" value="TIR"/>
    <property type="match status" value="1"/>
</dbReference>
<dbReference type="SUPFAM" id="SSF52200">
    <property type="entry name" value="Toll/Interleukin receptor TIR domain"/>
    <property type="match status" value="1"/>
</dbReference>
<dbReference type="GO" id="GO:0007165">
    <property type="term" value="P:signal transduction"/>
    <property type="evidence" value="ECO:0007669"/>
    <property type="project" value="InterPro"/>
</dbReference>
<gene>
    <name evidence="6" type="ORF">EUGRSUZ_F02533</name>
</gene>
<evidence type="ECO:0000256" key="1">
    <source>
        <dbReference type="ARBA" id="ARBA00022614"/>
    </source>
</evidence>
<dbReference type="Pfam" id="PF00931">
    <property type="entry name" value="NB-ARC"/>
    <property type="match status" value="1"/>
</dbReference>
<evidence type="ECO:0000313" key="6">
    <source>
        <dbReference type="EMBL" id="KCW68967.1"/>
    </source>
</evidence>
<dbReference type="Gramene" id="KCW68967">
    <property type="protein sequence ID" value="KCW68967"/>
    <property type="gene ID" value="EUGRSUZ_F02533"/>
</dbReference>
<dbReference type="AlphaFoldDB" id="A0A059BSA9"/>
<protein>
    <recommendedName>
        <fullName evidence="5">TIR domain-containing protein</fullName>
    </recommendedName>
</protein>
<dbReference type="PANTHER" id="PTHR11017:SF570">
    <property type="entry name" value="DISEASE RESISTANCE PROTEIN (TIR-NBS CLASS)-RELATED"/>
    <property type="match status" value="1"/>
</dbReference>
<dbReference type="Pfam" id="PF01582">
    <property type="entry name" value="TIR"/>
    <property type="match status" value="1"/>
</dbReference>
<evidence type="ECO:0000256" key="3">
    <source>
        <dbReference type="ARBA" id="ARBA00022821"/>
    </source>
</evidence>
<dbReference type="SMART" id="SM00255">
    <property type="entry name" value="TIR"/>
    <property type="match status" value="1"/>
</dbReference>
<name>A0A059BSA9_EUCGR</name>
<dbReference type="OMA" id="YERINGE"/>
<dbReference type="SUPFAM" id="SSF52058">
    <property type="entry name" value="L domain-like"/>
    <property type="match status" value="1"/>
</dbReference>
<sequence>DSLLGAEFEVFLSFRGPDTRLNFTDCLYHSLVGAGIRVFRDNEKIRKGEQIGGELLNAIKSSKIYVPIFSRNYASSAWCLRELTQMVECSSKVNDKVILPIFYDVNPDDVKLKTQLYLDALEKHKEKFGIYDVQQWKEALTEVARIKGWGLKDKGHGEIINTIIDEVLTKLMKRRRNLPDYLVGIHDHVEAIMDLLNEGTSDVRYLVIHGMGGIGKTTLASAVFNRISNQFQGCSFLLDIRKSAQHGRIIDLQKQLLLEILQVDSPKIHDSVDMGINIIGERFRDKKVLLVLDDVDKWDQLSKLAGKSNWFGLGSRIIITTRDINFLPIKEEDEESNFQAHSEEFKIYKMTEMNSFHALQLFCKHALRMDFPLNDYDDISCKITNKTGGLPLALEVIGSSLYCKSKKFWKDTLKKLDLVPRQEVFNKLKISYDMLEHCQREIFLDIACYFIGRERLYPYYMWKASNYFPKSEVLVLARMSLIKIEKNDTLWMHDQLRDLGREIVQCEDVNFPGKRSRLWLPKIALDVVQMKEVSENLKVIRITHCPSLRRTPDFSKCSNLKRLILQGCTTLLVVDGSFFKLEHLKHLQISPMEFPKRDNCNLFAVPYVLGGLKSLSTLKMERMQIQELHHSIGEMTRLEYLSLASFCFLETLPDSIGQLKSLLELELNNTRITSLPHSIGDLKMLRKMSLLGTQIKQLPNAIGGLQSLLNLDLRGTCISELPSSIGNLKRLEILCLDGSAIRELPKAIGMLESLKDLEARFCENLEGEIPIEIGDLSFLRMLDLRSSKIRRLPTTMNQLSHLQQLCLCQCDQFEQLPELPMSLKELEFPPHLLWTAPNLSYLTNVVDLHVWGGTQLVDFTQGAPNIKWIEGLSKLERMTLCMRDVIFPPINLVTLSRLQSLEMTCVDPHFLMELPSNLERLSLINVKSPIGMSLFSYLTNLSTLNLGKCWLREVDFDNALGQQLEKLHSLDVRESKLLERLSVSRLKGLQDLTVLACPGLTEIQGTEKLELLEALFIHRCSSLERLPDLSELKKLRR</sequence>